<comment type="caution">
    <text evidence="1">The sequence shown here is derived from an EMBL/GenBank/DDBJ whole genome shotgun (WGS) entry which is preliminary data.</text>
</comment>
<keyword evidence="2" id="KW-1185">Reference proteome</keyword>
<evidence type="ECO:0000313" key="1">
    <source>
        <dbReference type="EMBL" id="RVU05801.1"/>
    </source>
</evidence>
<proteinExistence type="predicted"/>
<sequence>MDFLPFIGAVMADHSAQAQAALQQVVQDWQDRVTIVGLIEHAQDASDQCAPGILVSIDDGKRFPIGQDLGCGAQGCTLDSGAVVEAGAWIEQKLDERVQLVVLSKFGKLEAELGRGLSGPLSAALDQGVPVLIAVSARYRDQWAAFAEGLFVPLPAEPAAIHAWLAGVLAKAAA</sequence>
<dbReference type="RefSeq" id="WP_127707791.1">
    <property type="nucleotide sequence ID" value="NZ_SACO01000004.1"/>
</dbReference>
<protein>
    <submittedName>
        <fullName evidence="1">DUF2478 domain-containing protein</fullName>
    </submittedName>
</protein>
<evidence type="ECO:0000313" key="2">
    <source>
        <dbReference type="Proteomes" id="UP000282837"/>
    </source>
</evidence>
<dbReference type="InterPro" id="IPR018912">
    <property type="entry name" value="DUF2478"/>
</dbReference>
<gene>
    <name evidence="1" type="ORF">EOE18_07415</name>
</gene>
<reference evidence="1 2" key="1">
    <citation type="submission" date="2019-01" db="EMBL/GenBank/DDBJ databases">
        <authorList>
            <person name="Chen W.-M."/>
        </authorList>
    </citation>
    <scope>NUCLEOTIDE SEQUENCE [LARGE SCALE GENOMIC DNA]</scope>
    <source>
        <strain evidence="1 2">FSY-9</strain>
    </source>
</reference>
<dbReference type="Pfam" id="PF10649">
    <property type="entry name" value="DUF2478"/>
    <property type="match status" value="1"/>
</dbReference>
<dbReference type="Proteomes" id="UP000282837">
    <property type="component" value="Unassembled WGS sequence"/>
</dbReference>
<dbReference type="AlphaFoldDB" id="A0A437N7D9"/>
<dbReference type="EMBL" id="SACO01000004">
    <property type="protein sequence ID" value="RVU05801.1"/>
    <property type="molecule type" value="Genomic_DNA"/>
</dbReference>
<dbReference type="OrthoDB" id="5918880at2"/>
<accession>A0A437N7D9</accession>
<organism evidence="1 2">
    <name type="scientific">Novosphingobium umbonatum</name>
    <dbReference type="NCBI Taxonomy" id="1908524"/>
    <lineage>
        <taxon>Bacteria</taxon>
        <taxon>Pseudomonadati</taxon>
        <taxon>Pseudomonadota</taxon>
        <taxon>Alphaproteobacteria</taxon>
        <taxon>Sphingomonadales</taxon>
        <taxon>Sphingomonadaceae</taxon>
        <taxon>Novosphingobium</taxon>
    </lineage>
</organism>
<name>A0A437N7D9_9SPHN</name>